<evidence type="ECO:0000313" key="1">
    <source>
        <dbReference type="EMBL" id="AZI57767.1"/>
    </source>
</evidence>
<dbReference type="OrthoDB" id="108548at2"/>
<name>A0A3G8ZLW4_9ACTN</name>
<dbReference type="KEGG" id="nak:EH165_06010"/>
<accession>A0A3G8ZLW4</accession>
<dbReference type="Gene3D" id="3.30.1490.20">
    <property type="entry name" value="ATP-grasp fold, A domain"/>
    <property type="match status" value="1"/>
</dbReference>
<dbReference type="GO" id="GO:0005524">
    <property type="term" value="F:ATP binding"/>
    <property type="evidence" value="ECO:0007669"/>
    <property type="project" value="InterPro"/>
</dbReference>
<dbReference type="InterPro" id="IPR013815">
    <property type="entry name" value="ATP_grasp_subdomain_1"/>
</dbReference>
<sequence length="414" mass="47211">MTTARDDTSRLIGLLLGTESDWPTAFESLVGKLGPVPHAGRQYPITTERVTIEPFDLRDPVRHDVVIDRLAWWYYHPREWLKKAALINDTYLLNNPFTFQAMEKHSAYCAMIRLGFDIPTTVLVPYKNPIDHEKWAYTAGTYNLPFDLDEVAGRVGYPMFMKPFDGGAWRGVSKIDDPDALHKAYNESGEMLMHLQAAVDNFDSFARSLTIGPRTQVMKFRPELPMHDRYEVAHDFLPPSAGAEIETLSRTINAFFRWEFNSCEALVTGTRVQPIDYANACPDISITSLHYYFPWAITQLISWSIFCAVTGRKTKIDTSSREWFDIADNPDFSWNDKLAGYAGLADEYFQTQAYEEFCATSLASLPAIVLDWVDSPAFDDLLVRTVTTTYPASEHDRFLGHFRGLMAMYVADQR</sequence>
<dbReference type="RefSeq" id="WP_124798484.1">
    <property type="nucleotide sequence ID" value="NZ_CP034170.1"/>
</dbReference>
<reference evidence="1 2" key="1">
    <citation type="submission" date="2018-11" db="EMBL/GenBank/DDBJ databases">
        <authorList>
            <person name="Da X."/>
        </authorList>
    </citation>
    <scope>NUCLEOTIDE SEQUENCE [LARGE SCALE GENOMIC DNA]</scope>
    <source>
        <strain evidence="1 2">S14-144</strain>
    </source>
</reference>
<reference evidence="1 2" key="2">
    <citation type="submission" date="2018-12" db="EMBL/GenBank/DDBJ databases">
        <title>Nakamurella antarcticus sp. nov., isolated from Antarctica South Shetland Islands soil.</title>
        <authorList>
            <person name="Peng F."/>
        </authorList>
    </citation>
    <scope>NUCLEOTIDE SEQUENCE [LARGE SCALE GENOMIC DNA]</scope>
    <source>
        <strain evidence="1 2">S14-144</strain>
    </source>
</reference>
<dbReference type="SUPFAM" id="SSF56059">
    <property type="entry name" value="Glutathione synthetase ATP-binding domain-like"/>
    <property type="match status" value="1"/>
</dbReference>
<dbReference type="EMBL" id="CP034170">
    <property type="protein sequence ID" value="AZI57767.1"/>
    <property type="molecule type" value="Genomic_DNA"/>
</dbReference>
<dbReference type="AlphaFoldDB" id="A0A3G8ZLW4"/>
<dbReference type="Proteomes" id="UP000268084">
    <property type="component" value="Chromosome"/>
</dbReference>
<evidence type="ECO:0000313" key="2">
    <source>
        <dbReference type="Proteomes" id="UP000268084"/>
    </source>
</evidence>
<protein>
    <recommendedName>
        <fullName evidence="3">ATP-grasp domain-containing protein</fullName>
    </recommendedName>
</protein>
<proteinExistence type="predicted"/>
<evidence type="ECO:0008006" key="3">
    <source>
        <dbReference type="Google" id="ProtNLM"/>
    </source>
</evidence>
<organism evidence="1 2">
    <name type="scientific">Nakamurella antarctica</name>
    <dbReference type="NCBI Taxonomy" id="1902245"/>
    <lineage>
        <taxon>Bacteria</taxon>
        <taxon>Bacillati</taxon>
        <taxon>Actinomycetota</taxon>
        <taxon>Actinomycetes</taxon>
        <taxon>Nakamurellales</taxon>
        <taxon>Nakamurellaceae</taxon>
        <taxon>Nakamurella</taxon>
    </lineage>
</organism>
<keyword evidence="2" id="KW-1185">Reference proteome</keyword>
<gene>
    <name evidence="1" type="ORF">EH165_06010</name>
</gene>